<dbReference type="Gene3D" id="2.40.50.770">
    <property type="entry name" value="RecQ-mediated genome instability protein Rmi1, C-terminal domain"/>
    <property type="match status" value="1"/>
</dbReference>
<dbReference type="GO" id="GO:0031422">
    <property type="term" value="C:RecQ family helicase-topoisomerase III complex"/>
    <property type="evidence" value="ECO:0007669"/>
    <property type="project" value="TreeGrafter"/>
</dbReference>
<evidence type="ECO:0000256" key="3">
    <source>
        <dbReference type="SAM" id="MobiDB-lite"/>
    </source>
</evidence>
<feature type="compositionally biased region" description="Pro residues" evidence="3">
    <location>
        <begin position="435"/>
        <end position="446"/>
    </location>
</feature>
<organism evidence="6 7">
    <name type="scientific">Steinernema hermaphroditum</name>
    <dbReference type="NCBI Taxonomy" id="289476"/>
    <lineage>
        <taxon>Eukaryota</taxon>
        <taxon>Metazoa</taxon>
        <taxon>Ecdysozoa</taxon>
        <taxon>Nematoda</taxon>
        <taxon>Chromadorea</taxon>
        <taxon>Rhabditida</taxon>
        <taxon>Tylenchina</taxon>
        <taxon>Panagrolaimomorpha</taxon>
        <taxon>Strongyloidoidea</taxon>
        <taxon>Steinernematidae</taxon>
        <taxon>Steinernema</taxon>
    </lineage>
</organism>
<feature type="compositionally biased region" description="Low complexity" evidence="3">
    <location>
        <begin position="243"/>
        <end position="253"/>
    </location>
</feature>
<protein>
    <recommendedName>
        <fullName evidence="2">RecQ-mediated genome instability protein 1</fullName>
    </recommendedName>
</protein>
<dbReference type="Pfam" id="PF16099">
    <property type="entry name" value="RMI1_C"/>
    <property type="match status" value="1"/>
</dbReference>
<dbReference type="AlphaFoldDB" id="A0AA39M3H8"/>
<dbReference type="InterPro" id="IPR013894">
    <property type="entry name" value="RMI1_OB"/>
</dbReference>
<dbReference type="Pfam" id="PF08585">
    <property type="entry name" value="RMI1_N_C"/>
    <property type="match status" value="1"/>
</dbReference>
<reference evidence="6" key="1">
    <citation type="submission" date="2023-06" db="EMBL/GenBank/DDBJ databases">
        <title>Genomic analysis of the entomopathogenic nematode Steinernema hermaphroditum.</title>
        <authorList>
            <person name="Schwarz E.M."/>
            <person name="Heppert J.K."/>
            <person name="Baniya A."/>
            <person name="Schwartz H.T."/>
            <person name="Tan C.-H."/>
            <person name="Antoshechkin I."/>
            <person name="Sternberg P.W."/>
            <person name="Goodrich-Blair H."/>
            <person name="Dillman A.R."/>
        </authorList>
    </citation>
    <scope>NUCLEOTIDE SEQUENCE</scope>
    <source>
        <strain evidence="6">PS9179</strain>
        <tissue evidence="6">Whole animal</tissue>
    </source>
</reference>
<comment type="similarity">
    <text evidence="1">Belongs to the RMI1 family.</text>
</comment>
<dbReference type="InterPro" id="IPR042470">
    <property type="entry name" value="RMI1_N_C_sf"/>
</dbReference>
<feature type="region of interest" description="Disordered" evidence="3">
    <location>
        <begin position="399"/>
        <end position="498"/>
    </location>
</feature>
<evidence type="ECO:0000313" key="6">
    <source>
        <dbReference type="EMBL" id="KAK0419225.1"/>
    </source>
</evidence>
<gene>
    <name evidence="6" type="ORF">QR680_014026</name>
</gene>
<dbReference type="EMBL" id="JAUCMV010000002">
    <property type="protein sequence ID" value="KAK0419225.1"/>
    <property type="molecule type" value="Genomic_DNA"/>
</dbReference>
<dbReference type="GO" id="GO:0000712">
    <property type="term" value="P:resolution of meiotic recombination intermediates"/>
    <property type="evidence" value="ECO:0007669"/>
    <property type="project" value="TreeGrafter"/>
</dbReference>
<comment type="caution">
    <text evidence="6">The sequence shown here is derived from an EMBL/GenBank/DDBJ whole genome shotgun (WGS) entry which is preliminary data.</text>
</comment>
<name>A0AA39M3H8_9BILA</name>
<evidence type="ECO:0000259" key="5">
    <source>
        <dbReference type="Pfam" id="PF16099"/>
    </source>
</evidence>
<evidence type="ECO:0000256" key="2">
    <source>
        <dbReference type="ARBA" id="ARBA00018987"/>
    </source>
</evidence>
<evidence type="ECO:0000313" key="7">
    <source>
        <dbReference type="Proteomes" id="UP001175271"/>
    </source>
</evidence>
<feature type="region of interest" description="Disordered" evidence="3">
    <location>
        <begin position="219"/>
        <end position="259"/>
    </location>
</feature>
<feature type="domain" description="RecQ-mediated genome instability protein 1 C-terminal OB-fold" evidence="5">
    <location>
        <begin position="577"/>
        <end position="700"/>
    </location>
</feature>
<evidence type="ECO:0000259" key="4">
    <source>
        <dbReference type="Pfam" id="PF08585"/>
    </source>
</evidence>
<feature type="domain" description="RecQ mediated genome instability protein 1 OB-fold" evidence="4">
    <location>
        <begin position="75"/>
        <end position="198"/>
    </location>
</feature>
<dbReference type="PANTHER" id="PTHR14790">
    <property type="entry name" value="RECQ-MEDIATED GENOME INSTABILITY PROTEIN 1 RMI1"/>
    <property type="match status" value="1"/>
</dbReference>
<dbReference type="GO" id="GO:0000166">
    <property type="term" value="F:nucleotide binding"/>
    <property type="evidence" value="ECO:0007669"/>
    <property type="project" value="InterPro"/>
</dbReference>
<accession>A0AA39M3H8</accession>
<dbReference type="SMART" id="SM01161">
    <property type="entry name" value="DUF1767"/>
    <property type="match status" value="1"/>
</dbReference>
<keyword evidence="7" id="KW-1185">Reference proteome</keyword>
<dbReference type="GO" id="GO:0016604">
    <property type="term" value="C:nuclear body"/>
    <property type="evidence" value="ECO:0007669"/>
    <property type="project" value="TreeGrafter"/>
</dbReference>
<proteinExistence type="inferred from homology"/>
<dbReference type="Proteomes" id="UP001175271">
    <property type="component" value="Unassembled WGS sequence"/>
</dbReference>
<feature type="compositionally biased region" description="Pro residues" evidence="3">
    <location>
        <begin position="227"/>
        <end position="242"/>
    </location>
</feature>
<dbReference type="InterPro" id="IPR032199">
    <property type="entry name" value="RMI1_C"/>
</dbReference>
<dbReference type="PANTHER" id="PTHR14790:SF15">
    <property type="entry name" value="RECQ-MEDIATED GENOME INSTABILITY PROTEIN 1"/>
    <property type="match status" value="1"/>
</dbReference>
<sequence length="709" mass="78835">MAPASAGDFREVVYDYFLERHIALKPDWFDAALSYLDLKAKPTSVNAVCALIFEQWRYADIAKTTYPTLRPIHNNHFHFEGNSVLQIVSCIDIATPALTQFRKCTSSSTDNAEFSSAPAAEREETSKYEPKVKRMLKLTLSDGESQIEAIEYKPIPWLKPTIFPGSKLLFTKTIDCRRGILMLTPENCQKLGGQVAKLFPTNLLTSILATKLNKKLKVSSGALPNRPQKPPSPSTRLLPPPLAASTPSTSGSLNISRSVNRSVSAPKTYSFGMTAENPIVLNESPRLRPPRSTIPRDNAPPTDDEHLAMVLSIDDDFTNDAFTFPQRQTTGSADMHELVTDHHLERTVVDLVPDSGNETVPETPPLEDSFQNDDLSLFLSPEQLELVRREQAELSAHLLSPSAEPPAKKSAPMSVLNSTVPEPRPLHDSTNVKSQPPPVRKQPSPTPWTDDEEEFAKSTPPIRAQVGQSQPQWKPPPKKLTLTKRKAPQLPQETSQRPMRSFFEPKVNIKKEAESDDDIMILSPVKQEPPEEPTTSSSFLANNISTFSSASPFVRRHEDSKMAADPFVQKYMNLSLSTIAASLKFMKYAVGSKRFDIIAMVDTITKPLRVVDGEWAMDLLLEDETEENFHCVMSHSLLCELIGLTPQEAAAIRNSADEKKKRDGHRRINSIKDQLARLDLVFTIELFAARAEVTPIVCGVDTVASRLLS</sequence>
<feature type="region of interest" description="Disordered" evidence="3">
    <location>
        <begin position="283"/>
        <end position="303"/>
    </location>
</feature>
<feature type="region of interest" description="Disordered" evidence="3">
    <location>
        <begin position="353"/>
        <end position="372"/>
    </location>
</feature>
<dbReference type="GO" id="GO:0000724">
    <property type="term" value="P:double-strand break repair via homologous recombination"/>
    <property type="evidence" value="ECO:0007669"/>
    <property type="project" value="TreeGrafter"/>
</dbReference>
<evidence type="ECO:0000256" key="1">
    <source>
        <dbReference type="ARBA" id="ARBA00006395"/>
    </source>
</evidence>